<feature type="transmembrane region" description="Helical" evidence="7">
    <location>
        <begin position="403"/>
        <end position="426"/>
    </location>
</feature>
<feature type="transmembrane region" description="Helical" evidence="7">
    <location>
        <begin position="140"/>
        <end position="167"/>
    </location>
</feature>
<reference evidence="9 10" key="1">
    <citation type="submission" date="2019-11" db="EMBL/GenBank/DDBJ databases">
        <authorList>
            <person name="Li X.-J."/>
            <person name="Feng X.-M."/>
        </authorList>
    </citation>
    <scope>NUCLEOTIDE SEQUENCE [LARGE SCALE GENOMIC DNA]</scope>
    <source>
        <strain evidence="9 10">XMNu-373</strain>
    </source>
</reference>
<dbReference type="PANTHER" id="PTHR33362:SF5">
    <property type="entry name" value="C4-DICARBOXYLATE TRAP TRANSPORTER LARGE PERMEASE PROTEIN DCTM"/>
    <property type="match status" value="1"/>
</dbReference>
<keyword evidence="6 7" id="KW-0472">Membrane</keyword>
<evidence type="ECO:0000256" key="4">
    <source>
        <dbReference type="ARBA" id="ARBA00022692"/>
    </source>
</evidence>
<keyword evidence="3" id="KW-0997">Cell inner membrane</keyword>
<sequence>MSFTVVAVIGIAIMLMIMMLRMPVAFALMLAGVVGSAYMIGTPAAIQLLAADTYRQFTSYGLSVIPLFVLMGQIAFRAGISERLYATAYKWIGSLPGGVAATTILASIGFSTFSGSNSATTATMGAVSLPEMKKYRYQPALSGGSVAIGGTLGVLIPPSTALIIIAIQSEQSIARLFVAALVPGLVVGALLVATVLVLCWRRPELGPPGPKVSWPERFKSLTGVLEALALFALVIGGLYLGWFTPTEAGAVGAFGAIVIALLRRSLTPKALWAAVMDSLRISAMVVLLVTGAVVFGRFLSLTRLPFELAAWVGSLAVPSMVVLLILVLIYLVGGAFMDALGFLVISIPIFFPLAVSLGFDPVWFTIIVTLVTTIGAVTPPVGVNLYIVSALDKDLDVVSVSKGTVVFFIPYALAIALFIAVPGLIIT</sequence>
<keyword evidence="4 7" id="KW-0812">Transmembrane</keyword>
<gene>
    <name evidence="9" type="ORF">F7O44_25105</name>
</gene>
<dbReference type="Pfam" id="PF06808">
    <property type="entry name" value="DctM"/>
    <property type="match status" value="1"/>
</dbReference>
<keyword evidence="10" id="KW-1185">Reference proteome</keyword>
<dbReference type="PIRSF" id="PIRSF006066">
    <property type="entry name" value="HI0050"/>
    <property type="match status" value="1"/>
</dbReference>
<protein>
    <submittedName>
        <fullName evidence="9">TRAP transporter large permease subunit</fullName>
    </submittedName>
</protein>
<evidence type="ECO:0000256" key="1">
    <source>
        <dbReference type="ARBA" id="ARBA00004429"/>
    </source>
</evidence>
<dbReference type="NCBIfam" id="TIGR00786">
    <property type="entry name" value="dctM"/>
    <property type="match status" value="1"/>
</dbReference>
<evidence type="ECO:0000313" key="9">
    <source>
        <dbReference type="EMBL" id="NDL60359.1"/>
    </source>
</evidence>
<feature type="transmembrane region" description="Helical" evidence="7">
    <location>
        <begin position="363"/>
        <end position="391"/>
    </location>
</feature>
<name>A0A7K3MAM3_9ACTN</name>
<dbReference type="PANTHER" id="PTHR33362">
    <property type="entry name" value="SIALIC ACID TRAP TRANSPORTER PERMEASE PROTEIN SIAT-RELATED"/>
    <property type="match status" value="1"/>
</dbReference>
<dbReference type="GO" id="GO:0022857">
    <property type="term" value="F:transmembrane transporter activity"/>
    <property type="evidence" value="ECO:0007669"/>
    <property type="project" value="TreeGrafter"/>
</dbReference>
<dbReference type="RefSeq" id="WP_162453064.1">
    <property type="nucleotide sequence ID" value="NZ_WLZY01000011.1"/>
</dbReference>
<evidence type="ECO:0000256" key="7">
    <source>
        <dbReference type="SAM" id="Phobius"/>
    </source>
</evidence>
<dbReference type="AlphaFoldDB" id="A0A7K3MAM3"/>
<feature type="domain" description="TRAP C4-dicarboxylate transport system permease DctM subunit" evidence="8">
    <location>
        <begin position="12"/>
        <end position="424"/>
    </location>
</feature>
<evidence type="ECO:0000313" key="10">
    <source>
        <dbReference type="Proteomes" id="UP000460435"/>
    </source>
</evidence>
<dbReference type="GO" id="GO:0005886">
    <property type="term" value="C:plasma membrane"/>
    <property type="evidence" value="ECO:0007669"/>
    <property type="project" value="UniProtKB-SubCell"/>
</dbReference>
<comment type="subcellular location">
    <subcellularLocation>
        <location evidence="1">Cell inner membrane</location>
        <topology evidence="1">Multi-pass membrane protein</topology>
    </subcellularLocation>
</comment>
<keyword evidence="5 7" id="KW-1133">Transmembrane helix</keyword>
<feature type="transmembrane region" description="Helical" evidence="7">
    <location>
        <begin position="308"/>
        <end position="332"/>
    </location>
</feature>
<evidence type="ECO:0000256" key="2">
    <source>
        <dbReference type="ARBA" id="ARBA00022475"/>
    </source>
</evidence>
<evidence type="ECO:0000259" key="8">
    <source>
        <dbReference type="Pfam" id="PF06808"/>
    </source>
</evidence>
<feature type="transmembrane region" description="Helical" evidence="7">
    <location>
        <begin position="173"/>
        <end position="200"/>
    </location>
</feature>
<feature type="transmembrane region" description="Helical" evidence="7">
    <location>
        <begin position="339"/>
        <end position="357"/>
    </location>
</feature>
<feature type="transmembrane region" description="Helical" evidence="7">
    <location>
        <begin position="221"/>
        <end position="242"/>
    </location>
</feature>
<evidence type="ECO:0000256" key="3">
    <source>
        <dbReference type="ARBA" id="ARBA00022519"/>
    </source>
</evidence>
<feature type="transmembrane region" description="Helical" evidence="7">
    <location>
        <begin position="7"/>
        <end position="40"/>
    </location>
</feature>
<evidence type="ECO:0000256" key="5">
    <source>
        <dbReference type="ARBA" id="ARBA00022989"/>
    </source>
</evidence>
<organism evidence="9 10">
    <name type="scientific">Phytoactinopolyspora mesophila</name>
    <dbReference type="NCBI Taxonomy" id="2650750"/>
    <lineage>
        <taxon>Bacteria</taxon>
        <taxon>Bacillati</taxon>
        <taxon>Actinomycetota</taxon>
        <taxon>Actinomycetes</taxon>
        <taxon>Jiangellales</taxon>
        <taxon>Jiangellaceae</taxon>
        <taxon>Phytoactinopolyspora</taxon>
    </lineage>
</organism>
<dbReference type="Proteomes" id="UP000460435">
    <property type="component" value="Unassembled WGS sequence"/>
</dbReference>
<feature type="transmembrane region" description="Helical" evidence="7">
    <location>
        <begin position="60"/>
        <end position="80"/>
    </location>
</feature>
<dbReference type="InterPro" id="IPR010656">
    <property type="entry name" value="DctM"/>
</dbReference>
<evidence type="ECO:0000256" key="6">
    <source>
        <dbReference type="ARBA" id="ARBA00023136"/>
    </source>
</evidence>
<dbReference type="EMBL" id="WLZY01000011">
    <property type="protein sequence ID" value="NDL60359.1"/>
    <property type="molecule type" value="Genomic_DNA"/>
</dbReference>
<proteinExistence type="predicted"/>
<keyword evidence="2" id="KW-1003">Cell membrane</keyword>
<feature type="transmembrane region" description="Helical" evidence="7">
    <location>
        <begin position="278"/>
        <end position="296"/>
    </location>
</feature>
<comment type="caution">
    <text evidence="9">The sequence shown here is derived from an EMBL/GenBank/DDBJ whole genome shotgun (WGS) entry which is preliminary data.</text>
</comment>
<dbReference type="InterPro" id="IPR004681">
    <property type="entry name" value="TRAP_DctM"/>
</dbReference>
<accession>A0A7K3MAM3</accession>